<dbReference type="KEGG" id="zal:AZF00_03970"/>
<dbReference type="STRING" id="1470434.AZF00_03970"/>
<dbReference type="EMBL" id="CP014544">
    <property type="protein sequence ID" value="AMO67504.1"/>
    <property type="molecule type" value="Genomic_DNA"/>
</dbReference>
<sequence length="160" mass="17497">MNPSSALRIDTMMRTLQDTIMPAIRDDQPLAKEQAGLMLGHLAALQQQANREHAVDDYCQRLLFKLADALLELGAAEESVAGSLAELDVARKNLEVTAMGFHLERILACSDTSAAFKRESTKALIQYAEAHTNMGRAWFLPMGFDGNPKALPTVDALLAE</sequence>
<name>A0A127M2R3_9GAMM</name>
<protein>
    <submittedName>
        <fullName evidence="1">Uncharacterized protein</fullName>
    </submittedName>
</protein>
<reference evidence="1 2" key="1">
    <citation type="submission" date="2015-12" db="EMBL/GenBank/DDBJ databases">
        <authorList>
            <person name="Shamseldin A."/>
            <person name="Moawad H."/>
            <person name="Abd El-Rahim W.M."/>
            <person name="Sadowsky M.J."/>
        </authorList>
    </citation>
    <scope>NUCLEOTIDE SEQUENCE [LARGE SCALE GENOMIC DNA]</scope>
    <source>
        <strain evidence="1 2">SM2</strain>
    </source>
</reference>
<dbReference type="Proteomes" id="UP000074119">
    <property type="component" value="Chromosome"/>
</dbReference>
<proteinExistence type="predicted"/>
<accession>A0A127M2R3</accession>
<dbReference type="RefSeq" id="WP_008246084.1">
    <property type="nucleotide sequence ID" value="NZ_CP014544.1"/>
</dbReference>
<evidence type="ECO:0000313" key="2">
    <source>
        <dbReference type="Proteomes" id="UP000074119"/>
    </source>
</evidence>
<gene>
    <name evidence="1" type="ORF">AZF00_03970</name>
</gene>
<organism evidence="1 2">
    <name type="scientific">Zhongshania aliphaticivorans</name>
    <dbReference type="NCBI Taxonomy" id="1470434"/>
    <lineage>
        <taxon>Bacteria</taxon>
        <taxon>Pseudomonadati</taxon>
        <taxon>Pseudomonadota</taxon>
        <taxon>Gammaproteobacteria</taxon>
        <taxon>Cellvibrionales</taxon>
        <taxon>Spongiibacteraceae</taxon>
        <taxon>Zhongshania</taxon>
    </lineage>
</organism>
<evidence type="ECO:0000313" key="1">
    <source>
        <dbReference type="EMBL" id="AMO67504.1"/>
    </source>
</evidence>
<dbReference type="AlphaFoldDB" id="A0A127M2R3"/>